<evidence type="ECO:0000256" key="3">
    <source>
        <dbReference type="PROSITE-ProRule" id="PRU01278"/>
    </source>
</evidence>
<comment type="subcellular location">
    <subcellularLocation>
        <location evidence="1">Bacterial microcompartment</location>
    </subcellularLocation>
</comment>
<evidence type="ECO:0000313" key="6">
    <source>
        <dbReference type="Proteomes" id="UP000002601"/>
    </source>
</evidence>
<dbReference type="RefSeq" id="WP_015850363.1">
    <property type="nucleotide sequence ID" value="NC_012881.1"/>
</dbReference>
<feature type="domain" description="BMC" evidence="4">
    <location>
        <begin position="3"/>
        <end position="97"/>
    </location>
</feature>
<organism evidence="5 6">
    <name type="scientific">Maridesulfovibrio salexigens (strain ATCC 14822 / DSM 2638 / NCIMB 8403 / VKM B-1763)</name>
    <name type="common">Desulfovibrio salexigens</name>
    <dbReference type="NCBI Taxonomy" id="526222"/>
    <lineage>
        <taxon>Bacteria</taxon>
        <taxon>Pseudomonadati</taxon>
        <taxon>Thermodesulfobacteriota</taxon>
        <taxon>Desulfovibrionia</taxon>
        <taxon>Desulfovibrionales</taxon>
        <taxon>Desulfovibrionaceae</taxon>
        <taxon>Maridesulfovibrio</taxon>
    </lineage>
</organism>
<dbReference type="EMBL" id="CP001649">
    <property type="protein sequence ID" value="ACS78544.1"/>
    <property type="molecule type" value="Genomic_DNA"/>
</dbReference>
<accession>C6BX64</accession>
<dbReference type="eggNOG" id="COG4577">
    <property type="taxonomic scope" value="Bacteria"/>
</dbReference>
<gene>
    <name evidence="5" type="ordered locus">Desal_0477</name>
</gene>
<dbReference type="PROSITE" id="PS51930">
    <property type="entry name" value="BMC_2"/>
    <property type="match status" value="2"/>
</dbReference>
<evidence type="ECO:0000256" key="2">
    <source>
        <dbReference type="ARBA" id="ARBA00024446"/>
    </source>
</evidence>
<dbReference type="Proteomes" id="UP000002601">
    <property type="component" value="Chromosome"/>
</dbReference>
<dbReference type="InterPro" id="IPR011238">
    <property type="entry name" value="Micro_shell_prot_PduT"/>
</dbReference>
<evidence type="ECO:0000256" key="1">
    <source>
        <dbReference type="ARBA" id="ARBA00024322"/>
    </source>
</evidence>
<evidence type="ECO:0000313" key="5">
    <source>
        <dbReference type="EMBL" id="ACS78544.1"/>
    </source>
</evidence>
<dbReference type="PIRSF" id="PIRSF034834">
    <property type="entry name" value="PduT"/>
    <property type="match status" value="1"/>
</dbReference>
<feature type="domain" description="BMC" evidence="4">
    <location>
        <begin position="94"/>
        <end position="178"/>
    </location>
</feature>
<dbReference type="Pfam" id="PF00936">
    <property type="entry name" value="BMC"/>
    <property type="match status" value="2"/>
</dbReference>
<dbReference type="Gene3D" id="3.30.70.1710">
    <property type="match status" value="2"/>
</dbReference>
<dbReference type="HOGENOM" id="CLU_115793_0_0_7"/>
<protein>
    <submittedName>
        <fullName evidence="5">Microcompartments protein</fullName>
    </submittedName>
</protein>
<dbReference type="InterPro" id="IPR044872">
    <property type="entry name" value="CcmK/CsoS1_BMC"/>
</dbReference>
<dbReference type="InterPro" id="IPR037233">
    <property type="entry name" value="CcmK-like_sf"/>
</dbReference>
<dbReference type="OrthoDB" id="9791973at2"/>
<sequence length="182" mass="18413">MDTLGIVEVFSIAAGVRIADAMMKAADVELVRASTICSGRYLIFVSGERSAVSASVDAADADQGKVKASFVISSLSPEVAAVLKSPVALADVQSIGVIECRNVSTGVMAADVAVKRSGIELARFVAGQGINGKSYFVMSGDVAAVQEAADAASAALGNNLVEAVVIPGPDASVVKALVRGTR</sequence>
<dbReference type="PANTHER" id="PTHR33941:SF11">
    <property type="entry name" value="BACTERIAL MICROCOMPARTMENT SHELL PROTEIN PDUJ"/>
    <property type="match status" value="1"/>
</dbReference>
<dbReference type="SUPFAM" id="SSF143414">
    <property type="entry name" value="CcmK-like"/>
    <property type="match status" value="2"/>
</dbReference>
<dbReference type="CDD" id="cd07053">
    <property type="entry name" value="BMC_PduT_repeat1"/>
    <property type="match status" value="1"/>
</dbReference>
<name>C6BX64_MARSD</name>
<dbReference type="STRING" id="526222.Desal_0477"/>
<dbReference type="PANTHER" id="PTHR33941">
    <property type="entry name" value="PROPANEDIOL UTILIZATION PROTEIN PDUA"/>
    <property type="match status" value="1"/>
</dbReference>
<dbReference type="SMART" id="SM00877">
    <property type="entry name" value="BMC"/>
    <property type="match status" value="2"/>
</dbReference>
<dbReference type="GO" id="GO:0031469">
    <property type="term" value="C:bacterial microcompartment"/>
    <property type="evidence" value="ECO:0007669"/>
    <property type="project" value="UniProtKB-SubCell"/>
</dbReference>
<keyword evidence="6" id="KW-1185">Reference proteome</keyword>
<dbReference type="KEGG" id="dsa:Desal_0477"/>
<reference evidence="5 6" key="1">
    <citation type="submission" date="2009-06" db="EMBL/GenBank/DDBJ databases">
        <title>Complete sequence of Desulfovibrio salexigens DSM 2638.</title>
        <authorList>
            <consortium name="US DOE Joint Genome Institute"/>
            <person name="Lucas S."/>
            <person name="Copeland A."/>
            <person name="Lapidus A."/>
            <person name="Glavina del Rio T."/>
            <person name="Tice H."/>
            <person name="Bruce D."/>
            <person name="Goodwin L."/>
            <person name="Pitluck S."/>
            <person name="Munk A.C."/>
            <person name="Brettin T."/>
            <person name="Detter J.C."/>
            <person name="Han C."/>
            <person name="Tapia R."/>
            <person name="Larimer F."/>
            <person name="Land M."/>
            <person name="Hauser L."/>
            <person name="Kyrpides N."/>
            <person name="Anderson I."/>
            <person name="Wall J.D."/>
            <person name="Arkin A.P."/>
            <person name="Dehal P."/>
            <person name="Chivian D."/>
            <person name="Giles B."/>
            <person name="Hazen T.C."/>
        </authorList>
    </citation>
    <scope>NUCLEOTIDE SEQUENCE [LARGE SCALE GENOMIC DNA]</scope>
    <source>
        <strain evidence="6">ATCC 14822 / DSM 2638 / NCIMB 8403 / VKM B-1763</strain>
    </source>
</reference>
<dbReference type="InterPro" id="IPR000249">
    <property type="entry name" value="BMC_dom"/>
</dbReference>
<proteinExistence type="inferred from homology"/>
<evidence type="ECO:0000259" key="4">
    <source>
        <dbReference type="PROSITE" id="PS51930"/>
    </source>
</evidence>
<dbReference type="InterPro" id="IPR050575">
    <property type="entry name" value="BMC_shell"/>
</dbReference>
<keyword evidence="2" id="KW-1283">Bacterial microcompartment</keyword>
<comment type="similarity">
    <text evidence="3">Belongs to the bacterial microcompartments protein family.</text>
</comment>
<dbReference type="AlphaFoldDB" id="C6BX64"/>